<accession>A0A6L2JWS4</accession>
<evidence type="ECO:0000313" key="2">
    <source>
        <dbReference type="EMBL" id="GEU40987.1"/>
    </source>
</evidence>
<evidence type="ECO:0000256" key="1">
    <source>
        <dbReference type="SAM" id="MobiDB-lite"/>
    </source>
</evidence>
<feature type="region of interest" description="Disordered" evidence="1">
    <location>
        <begin position="334"/>
        <end position="356"/>
    </location>
</feature>
<gene>
    <name evidence="2" type="ORF">Tci_012965</name>
</gene>
<sequence length="356" mass="39771">MVKVNEYALDVEIRIISSENVQSRQKAWSDSGDDEEEKAKDETCLDPKTSHLEAVKRIFRYVKDTMHLGLLYCNGSGIETILYADSDHAGDYVDRKSTSGICTFMGCCLTSWFSKKQTDLAISTTEAEYVSAGKACQQALWMKQALLDYGIRLDDIPIMCDNKGAIDLKSPPTIQINHDSLQSHSLPLGVSCNTNVGHTPISSQNFNQNQLTQPSFPHSLINPHVASMIHAQAPLSPQIENQAQPSPHPSSSREMLINDINQLQDLSNLLTMHLSQRNTPLSPYSPNLPHTLYLDQVEQHVGYCPCCIFTQKQFLTLSKDINWIEFLLTRPQPPPQIQRDYPSTTTSAPKSPPTTN</sequence>
<dbReference type="PANTHER" id="PTHR11439">
    <property type="entry name" value="GAG-POL-RELATED RETROTRANSPOSON"/>
    <property type="match status" value="1"/>
</dbReference>
<protein>
    <submittedName>
        <fullName evidence="2">Uncharacterized mitochondrial protein AtMg00810-like</fullName>
    </submittedName>
</protein>
<reference evidence="2" key="1">
    <citation type="journal article" date="2019" name="Sci. Rep.">
        <title>Draft genome of Tanacetum cinerariifolium, the natural source of mosquito coil.</title>
        <authorList>
            <person name="Yamashiro T."/>
            <person name="Shiraishi A."/>
            <person name="Satake H."/>
            <person name="Nakayama K."/>
        </authorList>
    </citation>
    <scope>NUCLEOTIDE SEQUENCE</scope>
</reference>
<comment type="caution">
    <text evidence="2">The sequence shown here is derived from an EMBL/GenBank/DDBJ whole genome shotgun (WGS) entry which is preliminary data.</text>
</comment>
<dbReference type="AlphaFoldDB" id="A0A6L2JWS4"/>
<proteinExistence type="predicted"/>
<dbReference type="PANTHER" id="PTHR11439:SF486">
    <property type="entry name" value="RLK (RECEPTOR-LIKE KINASE) PROTEIN, PUTATIVE-RELATED"/>
    <property type="match status" value="1"/>
</dbReference>
<dbReference type="EMBL" id="BKCJ010001377">
    <property type="protein sequence ID" value="GEU40987.1"/>
    <property type="molecule type" value="Genomic_DNA"/>
</dbReference>
<dbReference type="CDD" id="cd09272">
    <property type="entry name" value="RNase_HI_RT_Ty1"/>
    <property type="match status" value="1"/>
</dbReference>
<organism evidence="2">
    <name type="scientific">Tanacetum cinerariifolium</name>
    <name type="common">Dalmatian daisy</name>
    <name type="synonym">Chrysanthemum cinerariifolium</name>
    <dbReference type="NCBI Taxonomy" id="118510"/>
    <lineage>
        <taxon>Eukaryota</taxon>
        <taxon>Viridiplantae</taxon>
        <taxon>Streptophyta</taxon>
        <taxon>Embryophyta</taxon>
        <taxon>Tracheophyta</taxon>
        <taxon>Spermatophyta</taxon>
        <taxon>Magnoliopsida</taxon>
        <taxon>eudicotyledons</taxon>
        <taxon>Gunneridae</taxon>
        <taxon>Pentapetalae</taxon>
        <taxon>asterids</taxon>
        <taxon>campanulids</taxon>
        <taxon>Asterales</taxon>
        <taxon>Asteraceae</taxon>
        <taxon>Asteroideae</taxon>
        <taxon>Anthemideae</taxon>
        <taxon>Anthemidinae</taxon>
        <taxon>Tanacetum</taxon>
    </lineage>
</organism>
<name>A0A6L2JWS4_TANCI</name>